<comment type="similarity">
    <text evidence="7">Belongs to the transglycosylase MltG family.</text>
</comment>
<evidence type="ECO:0000256" key="2">
    <source>
        <dbReference type="ARBA" id="ARBA00022692"/>
    </source>
</evidence>
<dbReference type="RefSeq" id="WP_261520955.1">
    <property type="nucleotide sequence ID" value="NZ_JAODNW010000014.1"/>
</dbReference>
<dbReference type="CDD" id="cd08010">
    <property type="entry name" value="MltG_like"/>
    <property type="match status" value="1"/>
</dbReference>
<evidence type="ECO:0000256" key="4">
    <source>
        <dbReference type="ARBA" id="ARBA00023136"/>
    </source>
</evidence>
<keyword evidence="1 7" id="KW-1003">Cell membrane</keyword>
<proteinExistence type="inferred from homology"/>
<keyword evidence="2 7" id="KW-0812">Transmembrane</keyword>
<keyword evidence="10" id="KW-1185">Reference proteome</keyword>
<evidence type="ECO:0000256" key="7">
    <source>
        <dbReference type="HAMAP-Rule" id="MF_02065"/>
    </source>
</evidence>
<dbReference type="PANTHER" id="PTHR30518:SF2">
    <property type="entry name" value="ENDOLYTIC MUREIN TRANSGLYCOSYLASE"/>
    <property type="match status" value="1"/>
</dbReference>
<evidence type="ECO:0000256" key="8">
    <source>
        <dbReference type="SAM" id="MobiDB-lite"/>
    </source>
</evidence>
<dbReference type="PANTHER" id="PTHR30518">
    <property type="entry name" value="ENDOLYTIC MUREIN TRANSGLYCOSYLASE"/>
    <property type="match status" value="1"/>
</dbReference>
<dbReference type="Proteomes" id="UP001589755">
    <property type="component" value="Unassembled WGS sequence"/>
</dbReference>
<evidence type="ECO:0000256" key="1">
    <source>
        <dbReference type="ARBA" id="ARBA00022475"/>
    </source>
</evidence>
<feature type="region of interest" description="Disordered" evidence="8">
    <location>
        <begin position="1"/>
        <end position="42"/>
    </location>
</feature>
<dbReference type="Gene3D" id="3.30.160.60">
    <property type="entry name" value="Classic Zinc Finger"/>
    <property type="match status" value="1"/>
</dbReference>
<gene>
    <name evidence="7 9" type="primary">mltG</name>
    <name evidence="9" type="ORF">ACFFJ2_04360</name>
</gene>
<reference evidence="9 10" key="1">
    <citation type="submission" date="2024-09" db="EMBL/GenBank/DDBJ databases">
        <authorList>
            <person name="Sun Q."/>
            <person name="Mori K."/>
        </authorList>
    </citation>
    <scope>NUCLEOTIDE SEQUENCE [LARGE SCALE GENOMIC DNA]</scope>
    <source>
        <strain evidence="9 10">CCM 8543</strain>
    </source>
</reference>
<feature type="site" description="Important for catalytic activity" evidence="7">
    <location>
        <position position="251"/>
    </location>
</feature>
<protein>
    <recommendedName>
        <fullName evidence="7">Endolytic murein transglycosylase</fullName>
        <ecNumber evidence="7">4.2.2.29</ecNumber>
    </recommendedName>
    <alternativeName>
        <fullName evidence="7">Peptidoglycan lytic transglycosylase</fullName>
    </alternativeName>
    <alternativeName>
        <fullName evidence="7">Peptidoglycan polymerization terminase</fullName>
    </alternativeName>
</protein>
<evidence type="ECO:0000256" key="6">
    <source>
        <dbReference type="ARBA" id="ARBA00023316"/>
    </source>
</evidence>
<organism evidence="9 10">
    <name type="scientific">Chelativorans intermedius</name>
    <dbReference type="NCBI Taxonomy" id="515947"/>
    <lineage>
        <taxon>Bacteria</taxon>
        <taxon>Pseudomonadati</taxon>
        <taxon>Pseudomonadota</taxon>
        <taxon>Alphaproteobacteria</taxon>
        <taxon>Hyphomicrobiales</taxon>
        <taxon>Phyllobacteriaceae</taxon>
        <taxon>Chelativorans</taxon>
    </lineage>
</organism>
<dbReference type="Pfam" id="PF02618">
    <property type="entry name" value="YceG"/>
    <property type="match status" value="1"/>
</dbReference>
<comment type="caution">
    <text evidence="9">The sequence shown here is derived from an EMBL/GenBank/DDBJ whole genome shotgun (WGS) entry which is preliminary data.</text>
</comment>
<feature type="compositionally biased region" description="Basic and acidic residues" evidence="8">
    <location>
        <begin position="7"/>
        <end position="16"/>
    </location>
</feature>
<dbReference type="HAMAP" id="MF_02065">
    <property type="entry name" value="MltG"/>
    <property type="match status" value="1"/>
</dbReference>
<evidence type="ECO:0000313" key="9">
    <source>
        <dbReference type="EMBL" id="MFC0207632.1"/>
    </source>
</evidence>
<comment type="catalytic activity">
    <reaction evidence="7">
        <text>a peptidoglycan chain = a peptidoglycan chain with N-acetyl-1,6-anhydromuramyl-[peptide] at the reducing end + a peptidoglycan chain with N-acetylglucosamine at the non-reducing end.</text>
        <dbReference type="EC" id="4.2.2.29"/>
    </reaction>
</comment>
<keyword evidence="4 7" id="KW-0472">Membrane</keyword>
<keyword evidence="3 7" id="KW-1133">Transmembrane helix</keyword>
<comment type="subcellular location">
    <subcellularLocation>
        <location evidence="7">Cell inner membrane</location>
        <topology evidence="7">Single-pass membrane protein</topology>
    </subcellularLocation>
</comment>
<comment type="function">
    <text evidence="7">Functions as a peptidoglycan terminase that cleaves nascent peptidoglycan strands endolytically to terminate their elongation.</text>
</comment>
<feature type="transmembrane region" description="Helical" evidence="7">
    <location>
        <begin position="48"/>
        <end position="72"/>
    </location>
</feature>
<evidence type="ECO:0000256" key="5">
    <source>
        <dbReference type="ARBA" id="ARBA00023239"/>
    </source>
</evidence>
<accession>A0ABV6D4S3</accession>
<keyword evidence="5 7" id="KW-0456">Lyase</keyword>
<dbReference type="Gene3D" id="3.30.1490.480">
    <property type="entry name" value="Endolytic murein transglycosylase"/>
    <property type="match status" value="1"/>
</dbReference>
<dbReference type="NCBIfam" id="TIGR00247">
    <property type="entry name" value="endolytic transglycosylase MltG"/>
    <property type="match status" value="1"/>
</dbReference>
<sequence>MTEEPDQLDRKTEPRTRPIAAKSPREALRPEAGTPPPPRRSRHSRNQFVVFLNFVLSSIVFLVILAGVAFYLGKHEFDGPGPSQTAETVLIRPNTGVREIAEMLERRGLISDQRIFLLGLRMHDADSRLKAGEYEIKAGASMYEIMRLLESGKSVLYSLTIPEGWTVARVFEEIAATDELSGEMPEELPPEGSLAADTLRFTRGTPRKEIIAKLRAQQEELVQSIWERRDEDLPIDTIEEFVTLASIVEKETGRADERSRVAAVFLNRLERGMRLQSDPTVIYGLFGGEGKPADRPIYRSDLEKPTPYNTYLIDGLPPTPIAIPGRAALEAVANPSRTDELYFVADGTGGHVFATTLKEHNENVARWRRIERERAAGGDAGNGAEGGSE</sequence>
<dbReference type="InterPro" id="IPR003770">
    <property type="entry name" value="MLTG-like"/>
</dbReference>
<dbReference type="EC" id="4.2.2.29" evidence="7"/>
<keyword evidence="6 7" id="KW-0961">Cell wall biogenesis/degradation</keyword>
<evidence type="ECO:0000256" key="3">
    <source>
        <dbReference type="ARBA" id="ARBA00022989"/>
    </source>
</evidence>
<dbReference type="EMBL" id="JBHLXD010000005">
    <property type="protein sequence ID" value="MFC0207632.1"/>
    <property type="molecule type" value="Genomic_DNA"/>
</dbReference>
<keyword evidence="7" id="KW-0997">Cell inner membrane</keyword>
<evidence type="ECO:0000313" key="10">
    <source>
        <dbReference type="Proteomes" id="UP001589755"/>
    </source>
</evidence>
<name>A0ABV6D4S3_9HYPH</name>